<evidence type="ECO:0008006" key="9">
    <source>
        <dbReference type="Google" id="ProtNLM"/>
    </source>
</evidence>
<keyword evidence="4 6" id="KW-0472">Membrane</keyword>
<dbReference type="PANTHER" id="PTHR23423">
    <property type="entry name" value="ORGANIC SOLUTE TRANSPORTER-RELATED"/>
    <property type="match status" value="1"/>
</dbReference>
<evidence type="ECO:0000313" key="8">
    <source>
        <dbReference type="Proteomes" id="UP001212152"/>
    </source>
</evidence>
<feature type="transmembrane region" description="Helical" evidence="6">
    <location>
        <begin position="64"/>
        <end position="87"/>
    </location>
</feature>
<evidence type="ECO:0000256" key="2">
    <source>
        <dbReference type="ARBA" id="ARBA00022692"/>
    </source>
</evidence>
<sequence length="461" mass="52830">MTIAPQDDCAPLVGPNFDPANPDFQRLVIAWQITVVLAAVSISASFYLIYRHLQHYTQPHYQRWIVRILLMVPIYAFASCITFRFYWLSPYIDVVRDSYEAFALYSFHRLLLLYLGPDLEAQHARMQGKKVKRFPVPFCCWWYNPAGYAYLLNTRYLVLQYVVVRPLTTFMALVFWAFGVLCPNSNSPTHGEFWVTSLNLLSSTLAVYGLFTFYIDIRTDIRAHKPLWKVVAVKFIVFMCFWGSLVLSALVKFSVIQSTQYYSAEAASDMLNAFIICVEMLIAAALHVKAFPYTEFCVQQSSGAGSATPPPPKMRFLPAVRDAFSPRVFWRDVKAAPKELREQKRRRLERRQKRLEESEIGTGEKDRDVFSIRMEDFMTPPPRVASLKEAQFVQPPMRTRWEQEEEEEHDDDDVSSTNSGYSATSGRPHGPTVQRPDKKCIEPASYGEYGGGGAVESNEAF</sequence>
<reference evidence="7" key="1">
    <citation type="submission" date="2020-05" db="EMBL/GenBank/DDBJ databases">
        <title>Phylogenomic resolution of chytrid fungi.</title>
        <authorList>
            <person name="Stajich J.E."/>
            <person name="Amses K."/>
            <person name="Simmons R."/>
            <person name="Seto K."/>
            <person name="Myers J."/>
            <person name="Bonds A."/>
            <person name="Quandt C.A."/>
            <person name="Barry K."/>
            <person name="Liu P."/>
            <person name="Grigoriev I."/>
            <person name="Longcore J.E."/>
            <person name="James T.Y."/>
        </authorList>
    </citation>
    <scope>NUCLEOTIDE SEQUENCE</scope>
    <source>
        <strain evidence="7">JEL0379</strain>
    </source>
</reference>
<feature type="region of interest" description="Disordered" evidence="5">
    <location>
        <begin position="394"/>
        <end position="461"/>
    </location>
</feature>
<dbReference type="Proteomes" id="UP001212152">
    <property type="component" value="Unassembled WGS sequence"/>
</dbReference>
<evidence type="ECO:0000256" key="6">
    <source>
        <dbReference type="SAM" id="Phobius"/>
    </source>
</evidence>
<evidence type="ECO:0000313" key="7">
    <source>
        <dbReference type="EMBL" id="KAJ3178151.1"/>
    </source>
</evidence>
<feature type="transmembrane region" description="Helical" evidence="6">
    <location>
        <begin position="193"/>
        <end position="215"/>
    </location>
</feature>
<proteinExistence type="predicted"/>
<protein>
    <recommendedName>
        <fullName evidence="9">DUF300-domain-containing protein</fullName>
    </recommendedName>
</protein>
<dbReference type="SMART" id="SM01417">
    <property type="entry name" value="Solute_trans_a"/>
    <property type="match status" value="1"/>
</dbReference>
<comment type="caution">
    <text evidence="7">The sequence shown here is derived from an EMBL/GenBank/DDBJ whole genome shotgun (WGS) entry which is preliminary data.</text>
</comment>
<dbReference type="Pfam" id="PF03619">
    <property type="entry name" value="Solute_trans_a"/>
    <property type="match status" value="1"/>
</dbReference>
<organism evidence="7 8">
    <name type="scientific">Geranomyces variabilis</name>
    <dbReference type="NCBI Taxonomy" id="109894"/>
    <lineage>
        <taxon>Eukaryota</taxon>
        <taxon>Fungi</taxon>
        <taxon>Fungi incertae sedis</taxon>
        <taxon>Chytridiomycota</taxon>
        <taxon>Chytridiomycota incertae sedis</taxon>
        <taxon>Chytridiomycetes</taxon>
        <taxon>Spizellomycetales</taxon>
        <taxon>Powellomycetaceae</taxon>
        <taxon>Geranomyces</taxon>
    </lineage>
</organism>
<name>A0AAD5XSC5_9FUNG</name>
<evidence type="ECO:0000256" key="3">
    <source>
        <dbReference type="ARBA" id="ARBA00022989"/>
    </source>
</evidence>
<dbReference type="AlphaFoldDB" id="A0AAD5XSC5"/>
<evidence type="ECO:0000256" key="1">
    <source>
        <dbReference type="ARBA" id="ARBA00004141"/>
    </source>
</evidence>
<feature type="transmembrane region" description="Helical" evidence="6">
    <location>
        <begin position="227"/>
        <end position="250"/>
    </location>
</feature>
<dbReference type="EMBL" id="JADGJQ010000028">
    <property type="protein sequence ID" value="KAJ3178151.1"/>
    <property type="molecule type" value="Genomic_DNA"/>
</dbReference>
<comment type="subcellular location">
    <subcellularLocation>
        <location evidence="1">Membrane</location>
        <topology evidence="1">Multi-pass membrane protein</topology>
    </subcellularLocation>
</comment>
<dbReference type="GO" id="GO:0016020">
    <property type="term" value="C:membrane"/>
    <property type="evidence" value="ECO:0007669"/>
    <property type="project" value="UniProtKB-SubCell"/>
</dbReference>
<keyword evidence="2 6" id="KW-0812">Transmembrane</keyword>
<feature type="compositionally biased region" description="Polar residues" evidence="5">
    <location>
        <begin position="415"/>
        <end position="425"/>
    </location>
</feature>
<gene>
    <name evidence="7" type="ORF">HDU87_003703</name>
</gene>
<feature type="transmembrane region" description="Helical" evidence="6">
    <location>
        <begin position="162"/>
        <end position="181"/>
    </location>
</feature>
<evidence type="ECO:0000256" key="5">
    <source>
        <dbReference type="SAM" id="MobiDB-lite"/>
    </source>
</evidence>
<keyword evidence="8" id="KW-1185">Reference proteome</keyword>
<dbReference type="InterPro" id="IPR005178">
    <property type="entry name" value="Ostalpha/TMEM184C"/>
</dbReference>
<accession>A0AAD5XSC5</accession>
<evidence type="ECO:0000256" key="4">
    <source>
        <dbReference type="ARBA" id="ARBA00023136"/>
    </source>
</evidence>
<feature type="compositionally biased region" description="Acidic residues" evidence="5">
    <location>
        <begin position="403"/>
        <end position="414"/>
    </location>
</feature>
<keyword evidence="3 6" id="KW-1133">Transmembrane helix</keyword>
<feature type="transmembrane region" description="Helical" evidence="6">
    <location>
        <begin position="29"/>
        <end position="50"/>
    </location>
</feature>